<comment type="caution">
    <text evidence="1">The sequence shown here is derived from an EMBL/GenBank/DDBJ whole genome shotgun (WGS) entry which is preliminary data.</text>
</comment>
<evidence type="ECO:0008006" key="3">
    <source>
        <dbReference type="Google" id="ProtNLM"/>
    </source>
</evidence>
<reference evidence="1 2" key="1">
    <citation type="submission" date="2017-08" db="EMBL/GenBank/DDBJ databases">
        <title>Infants hospitalized years apart are colonized by the same room-sourced microbial strains.</title>
        <authorList>
            <person name="Brooks B."/>
            <person name="Olm M.R."/>
            <person name="Firek B.A."/>
            <person name="Baker R."/>
            <person name="Thomas B.C."/>
            <person name="Morowitz M.J."/>
            <person name="Banfield J.F."/>
        </authorList>
    </citation>
    <scope>NUCLEOTIDE SEQUENCE [LARGE SCALE GENOMIC DNA]</scope>
    <source>
        <strain evidence="1">S2_005_003_R2_42</strain>
    </source>
</reference>
<proteinExistence type="predicted"/>
<evidence type="ECO:0000313" key="2">
    <source>
        <dbReference type="Proteomes" id="UP000249046"/>
    </source>
</evidence>
<gene>
    <name evidence="1" type="ORF">DI564_17625</name>
</gene>
<dbReference type="EMBL" id="QFPO01000027">
    <property type="protein sequence ID" value="PZQ09547.1"/>
    <property type="molecule type" value="Genomic_DNA"/>
</dbReference>
<organism evidence="1 2">
    <name type="scientific">Rhodanobacter denitrificans</name>
    <dbReference type="NCBI Taxonomy" id="666685"/>
    <lineage>
        <taxon>Bacteria</taxon>
        <taxon>Pseudomonadati</taxon>
        <taxon>Pseudomonadota</taxon>
        <taxon>Gammaproteobacteria</taxon>
        <taxon>Lysobacterales</taxon>
        <taxon>Rhodanobacteraceae</taxon>
        <taxon>Rhodanobacter</taxon>
    </lineage>
</organism>
<sequence>MSDTAAGYSGKPPWRKLGLTPTLRVHLRGLPADDYRALTGMAPGTPDLVGPRAAFDLAHVFATTAAGLARALAALDPRLPPAGVIWVSWPKRSARVPTDVTEDTIRALALPLGLVDVKVCAVDAVWSGLKLVRRRALRPA</sequence>
<protein>
    <recommendedName>
        <fullName evidence="3">DUF3052 domain-containing protein</fullName>
    </recommendedName>
</protein>
<dbReference type="Proteomes" id="UP000249046">
    <property type="component" value="Unassembled WGS sequence"/>
</dbReference>
<accession>A0A2W5LQG0</accession>
<evidence type="ECO:0000313" key="1">
    <source>
        <dbReference type="EMBL" id="PZQ09547.1"/>
    </source>
</evidence>
<dbReference type="AlphaFoldDB" id="A0A2W5LQG0"/>
<name>A0A2W5LQG0_9GAMM</name>